<gene>
    <name evidence="2" type="ORF">D8S82_12745</name>
</gene>
<accession>A0A544W1Q5</accession>
<evidence type="ECO:0008006" key="4">
    <source>
        <dbReference type="Google" id="ProtNLM"/>
    </source>
</evidence>
<evidence type="ECO:0000313" key="2">
    <source>
        <dbReference type="EMBL" id="TQR86179.1"/>
    </source>
</evidence>
<dbReference type="AlphaFoldDB" id="A0A544W1Q5"/>
<keyword evidence="3" id="KW-1185">Reference proteome</keyword>
<proteinExistence type="predicted"/>
<feature type="chain" id="PRO_5022216643" description="Secreted protein" evidence="1">
    <location>
        <begin position="29"/>
        <end position="137"/>
    </location>
</feature>
<sequence>MKLVVTRTLAAASAITAVAVGLAAPALADPPLLNGTYAGGDVLNLWTIATTCGTSGCAGTVSSNQGWTVPATLVNGLWNFKITKPDGAICADGSYAPAYISLTLDPATLAGTITTDSNYDCPGGTITQAPFQLHQVS</sequence>
<organism evidence="2 3">
    <name type="scientific">Mycolicibacterium hodleri</name>
    <dbReference type="NCBI Taxonomy" id="49897"/>
    <lineage>
        <taxon>Bacteria</taxon>
        <taxon>Bacillati</taxon>
        <taxon>Actinomycetota</taxon>
        <taxon>Actinomycetes</taxon>
        <taxon>Mycobacteriales</taxon>
        <taxon>Mycobacteriaceae</taxon>
        <taxon>Mycolicibacterium</taxon>
    </lineage>
</organism>
<keyword evidence="1" id="KW-0732">Signal</keyword>
<reference evidence="2 3" key="1">
    <citation type="submission" date="2018-10" db="EMBL/GenBank/DDBJ databases">
        <title>Draft genome of Mycobacterium hodleri strain B.</title>
        <authorList>
            <person name="Amande T.J."/>
            <person name="Mcgenity T.J."/>
        </authorList>
    </citation>
    <scope>NUCLEOTIDE SEQUENCE [LARGE SCALE GENOMIC DNA]</scope>
    <source>
        <strain evidence="2 3">B</strain>
    </source>
</reference>
<dbReference type="Proteomes" id="UP000315759">
    <property type="component" value="Unassembled WGS sequence"/>
</dbReference>
<evidence type="ECO:0000256" key="1">
    <source>
        <dbReference type="SAM" id="SignalP"/>
    </source>
</evidence>
<protein>
    <recommendedName>
        <fullName evidence="4">Secreted protein</fullName>
    </recommendedName>
</protein>
<dbReference type="RefSeq" id="WP_142552446.1">
    <property type="nucleotide sequence ID" value="NZ_VIFX01000014.1"/>
</dbReference>
<feature type="signal peptide" evidence="1">
    <location>
        <begin position="1"/>
        <end position="28"/>
    </location>
</feature>
<evidence type="ECO:0000313" key="3">
    <source>
        <dbReference type="Proteomes" id="UP000315759"/>
    </source>
</evidence>
<name>A0A544W1Q5_9MYCO</name>
<dbReference type="EMBL" id="VIFX01000014">
    <property type="protein sequence ID" value="TQR86179.1"/>
    <property type="molecule type" value="Genomic_DNA"/>
</dbReference>
<comment type="caution">
    <text evidence="2">The sequence shown here is derived from an EMBL/GenBank/DDBJ whole genome shotgun (WGS) entry which is preliminary data.</text>
</comment>